<dbReference type="Pfam" id="PF13519">
    <property type="entry name" value="VWA_2"/>
    <property type="match status" value="1"/>
</dbReference>
<feature type="domain" description="VWFA" evidence="4">
    <location>
        <begin position="3"/>
        <end position="123"/>
    </location>
</feature>
<keyword evidence="6" id="KW-1185">Reference proteome</keyword>
<dbReference type="KEGG" id="dfa:DFA_08202"/>
<dbReference type="PANTHER" id="PTHR13532">
    <property type="match status" value="1"/>
</dbReference>
<evidence type="ECO:0000256" key="2">
    <source>
        <dbReference type="ARBA" id="ARBA00061449"/>
    </source>
</evidence>
<evidence type="ECO:0000313" key="6">
    <source>
        <dbReference type="Proteomes" id="UP000007797"/>
    </source>
</evidence>
<comment type="similarity">
    <text evidence="2">Belongs to the Integrator subunit 14 family.</text>
</comment>
<dbReference type="SUPFAM" id="SSF53300">
    <property type="entry name" value="vWA-like"/>
    <property type="match status" value="1"/>
</dbReference>
<dbReference type="PANTHER" id="PTHR13532:SF3">
    <property type="entry name" value="INTEGRATOR COMPLEX SUBUNIT 14"/>
    <property type="match status" value="1"/>
</dbReference>
<reference evidence="6" key="1">
    <citation type="journal article" date="2011" name="Genome Res.">
        <title>Phylogeny-wide analysis of social amoeba genomes highlights ancient origins for complex intercellular communication.</title>
        <authorList>
            <person name="Heidel A.J."/>
            <person name="Lawal H.M."/>
            <person name="Felder M."/>
            <person name="Schilde C."/>
            <person name="Helps N.R."/>
            <person name="Tunggal B."/>
            <person name="Rivero F."/>
            <person name="John U."/>
            <person name="Schleicher M."/>
            <person name="Eichinger L."/>
            <person name="Platzer M."/>
            <person name="Noegel A.A."/>
            <person name="Schaap P."/>
            <person name="Gloeckner G."/>
        </authorList>
    </citation>
    <scope>NUCLEOTIDE SEQUENCE [LARGE SCALE GENOMIC DNA]</scope>
    <source>
        <strain evidence="6">SH3</strain>
    </source>
</reference>
<dbReference type="InterPro" id="IPR039841">
    <property type="entry name" value="INTS14"/>
</dbReference>
<sequence>MPTIILLDVSLSMASSISHLNEDQQECTIKDMMIMGIISFLQSLENNLSTFMMDLVALITYSNTLVSVVPFTKDLEKIKKQLVDIKLQNKTNLVDALVAAVQLVQSSKLAYGHAVEILVFTDNSSSLKDNQYILKQLYIPFIHYIHFISIDHISPDLQVNLNQKKHDQITTTTTTTTSDSVKPTNQQQRQQQQQEDSDDQNSITKSITLYNNNLHGTMYIINKEYNNIKSILSNIITNILQSHYSFYRGMITFGHLTSPFTLYPSIYTINSFVKDRFKLPSQDISAASNNSSNNNNLEPIFPNTSFDRFPSHVSIIGFLPSKSLNKVDSVTRHVVIPLIPDSQPGSTPPLCPVLHYTLRAQKKTAIVSIIDKQWYGLLTAVVENDTPVLILTTLAPHSNFSDIVLECGIDQMEVGTLGNFESIQQQQQQQQQQQNQHQQSNLPSYNNILNGGKNLNNLPVIDQSFARLDNIQMDIQKLQRIIRTSPFRIDTLVLECEKIRQTALTYQMPSLMTAILVAIKEELNQSLSTMNISQQHASILQALLYRLELPSAINDELGI</sequence>
<dbReference type="GO" id="GO:0032039">
    <property type="term" value="C:integrator complex"/>
    <property type="evidence" value="ECO:0007669"/>
    <property type="project" value="InterPro"/>
</dbReference>
<evidence type="ECO:0000313" key="5">
    <source>
        <dbReference type="EMBL" id="EGG17215.1"/>
    </source>
</evidence>
<dbReference type="AlphaFoldDB" id="F4Q5F6"/>
<evidence type="ECO:0000256" key="1">
    <source>
        <dbReference type="ARBA" id="ARBA00016816"/>
    </source>
</evidence>
<dbReference type="GO" id="GO:0034472">
    <property type="term" value="P:snRNA 3'-end processing"/>
    <property type="evidence" value="ECO:0007669"/>
    <property type="project" value="TreeGrafter"/>
</dbReference>
<name>F4Q5F6_CACFS</name>
<dbReference type="InterPro" id="IPR036465">
    <property type="entry name" value="vWFA_dom_sf"/>
</dbReference>
<dbReference type="Gene3D" id="3.40.50.410">
    <property type="entry name" value="von Willebrand factor, type A domain"/>
    <property type="match status" value="1"/>
</dbReference>
<dbReference type="EMBL" id="GL883021">
    <property type="protein sequence ID" value="EGG17215.1"/>
    <property type="molecule type" value="Genomic_DNA"/>
</dbReference>
<dbReference type="GeneID" id="14868709"/>
<feature type="region of interest" description="Disordered" evidence="3">
    <location>
        <begin position="170"/>
        <end position="203"/>
    </location>
</feature>
<organism evidence="5 6">
    <name type="scientific">Cavenderia fasciculata</name>
    <name type="common">Slime mold</name>
    <name type="synonym">Dictyostelium fasciculatum</name>
    <dbReference type="NCBI Taxonomy" id="261658"/>
    <lineage>
        <taxon>Eukaryota</taxon>
        <taxon>Amoebozoa</taxon>
        <taxon>Evosea</taxon>
        <taxon>Eumycetozoa</taxon>
        <taxon>Dictyostelia</taxon>
        <taxon>Acytosteliales</taxon>
        <taxon>Cavenderiaceae</taxon>
        <taxon>Cavenderia</taxon>
    </lineage>
</organism>
<protein>
    <recommendedName>
        <fullName evidence="1">Integrator complex subunit 14</fullName>
    </recommendedName>
</protein>
<proteinExistence type="inferred from homology"/>
<dbReference type="CDD" id="cd00198">
    <property type="entry name" value="vWFA"/>
    <property type="match status" value="1"/>
</dbReference>
<dbReference type="OrthoDB" id="2374335at2759"/>
<dbReference type="RefSeq" id="XP_004355699.1">
    <property type="nucleotide sequence ID" value="XM_004355646.1"/>
</dbReference>
<dbReference type="STRING" id="1054147.F4Q5F6"/>
<dbReference type="InterPro" id="IPR002035">
    <property type="entry name" value="VWF_A"/>
</dbReference>
<gene>
    <name evidence="5" type="ORF">DFA_08202</name>
</gene>
<dbReference type="Proteomes" id="UP000007797">
    <property type="component" value="Unassembled WGS sequence"/>
</dbReference>
<accession>F4Q5F6</accession>
<evidence type="ECO:0000259" key="4">
    <source>
        <dbReference type="Pfam" id="PF13519"/>
    </source>
</evidence>
<dbReference type="OMA" id="FHFISIC"/>
<evidence type="ECO:0000256" key="3">
    <source>
        <dbReference type="SAM" id="MobiDB-lite"/>
    </source>
</evidence>